<dbReference type="Proteomes" id="UP001165663">
    <property type="component" value="Unassembled WGS sequence"/>
</dbReference>
<proteinExistence type="inferred from homology"/>
<comment type="subcellular location">
    <subcellularLocation>
        <location evidence="1">Cell membrane</location>
        <topology evidence="1">Multi-pass membrane protein</topology>
    </subcellularLocation>
</comment>
<feature type="transmembrane region" description="Helical" evidence="7">
    <location>
        <begin position="20"/>
        <end position="41"/>
    </location>
</feature>
<comment type="caution">
    <text evidence="10">The sequence shown here is derived from an EMBL/GenBank/DDBJ whole genome shotgun (WGS) entry which is preliminary data.</text>
</comment>
<feature type="transmembrane region" description="Helical" evidence="7">
    <location>
        <begin position="866"/>
        <end position="889"/>
    </location>
</feature>
<dbReference type="EMBL" id="BRXE01000082">
    <property type="protein sequence ID" value="GLB85383.1"/>
    <property type="molecule type" value="Genomic_DNA"/>
</dbReference>
<feature type="transmembrane region" description="Helical" evidence="7">
    <location>
        <begin position="220"/>
        <end position="242"/>
    </location>
</feature>
<evidence type="ECO:0000313" key="11">
    <source>
        <dbReference type="Proteomes" id="UP001064782"/>
    </source>
</evidence>
<keyword evidence="5 7" id="KW-1133">Transmembrane helix</keyword>
<dbReference type="PANTHER" id="PTHR33406:SF6">
    <property type="entry name" value="MEMBRANE PROTEIN YDGH-RELATED"/>
    <property type="match status" value="1"/>
</dbReference>
<evidence type="ECO:0000256" key="1">
    <source>
        <dbReference type="ARBA" id="ARBA00004651"/>
    </source>
</evidence>
<dbReference type="InterPro" id="IPR050545">
    <property type="entry name" value="Mycobact_MmpL"/>
</dbReference>
<evidence type="ECO:0000256" key="7">
    <source>
        <dbReference type="SAM" id="Phobius"/>
    </source>
</evidence>
<evidence type="ECO:0000313" key="9">
    <source>
        <dbReference type="EMBL" id="GLB85383.1"/>
    </source>
</evidence>
<feature type="transmembrane region" description="Helical" evidence="7">
    <location>
        <begin position="293"/>
        <end position="318"/>
    </location>
</feature>
<protein>
    <submittedName>
        <fullName evidence="10">Membrane protein, MmpL family</fullName>
    </submittedName>
</protein>
<feature type="transmembrane region" description="Helical" evidence="7">
    <location>
        <begin position="795"/>
        <end position="818"/>
    </location>
</feature>
<feature type="transmembrane region" description="Helical" evidence="7">
    <location>
        <begin position="249"/>
        <end position="273"/>
    </location>
</feature>
<evidence type="ECO:0000256" key="2">
    <source>
        <dbReference type="ARBA" id="ARBA00010157"/>
    </source>
</evidence>
<dbReference type="GO" id="GO:0005886">
    <property type="term" value="C:plasma membrane"/>
    <property type="evidence" value="ECO:0007669"/>
    <property type="project" value="UniProtKB-SubCell"/>
</dbReference>
<accession>A0A9P3UZZ6</accession>
<evidence type="ECO:0000256" key="4">
    <source>
        <dbReference type="ARBA" id="ARBA00022692"/>
    </source>
</evidence>
<feature type="transmembrane region" description="Helical" evidence="7">
    <location>
        <begin position="769"/>
        <end position="788"/>
    </location>
</feature>
<evidence type="ECO:0000256" key="5">
    <source>
        <dbReference type="ARBA" id="ARBA00022989"/>
    </source>
</evidence>
<gene>
    <name evidence="10" type="ORF">Mkiyose1413_50320</name>
    <name evidence="9" type="ORF">SRL2020028_46390</name>
</gene>
<dbReference type="Gene3D" id="1.20.1640.10">
    <property type="entry name" value="Multidrug efflux transporter AcrB transmembrane domain"/>
    <property type="match status" value="2"/>
</dbReference>
<dbReference type="EMBL" id="BRZI01000067">
    <property type="protein sequence ID" value="GLD33149.1"/>
    <property type="molecule type" value="Genomic_DNA"/>
</dbReference>
<dbReference type="PANTHER" id="PTHR33406">
    <property type="entry name" value="MEMBRANE PROTEIN MJ1562-RELATED"/>
    <property type="match status" value="1"/>
</dbReference>
<evidence type="ECO:0000256" key="6">
    <source>
        <dbReference type="ARBA" id="ARBA00023136"/>
    </source>
</evidence>
<feature type="transmembrane region" description="Helical" evidence="7">
    <location>
        <begin position="330"/>
        <end position="353"/>
    </location>
</feature>
<keyword evidence="4 7" id="KW-0812">Transmembrane</keyword>
<evidence type="ECO:0000256" key="3">
    <source>
        <dbReference type="ARBA" id="ARBA00022475"/>
    </source>
</evidence>
<feature type="domain" description="Membrane transport protein MMPL" evidence="8">
    <location>
        <begin position="655"/>
        <end position="938"/>
    </location>
</feature>
<evidence type="ECO:0000313" key="10">
    <source>
        <dbReference type="EMBL" id="GLD33149.1"/>
    </source>
</evidence>
<dbReference type="Pfam" id="PF03176">
    <property type="entry name" value="MMPL"/>
    <property type="match status" value="2"/>
</dbReference>
<dbReference type="Proteomes" id="UP001064782">
    <property type="component" value="Unassembled WGS sequence"/>
</dbReference>
<reference evidence="10" key="1">
    <citation type="submission" date="2022-08" db="EMBL/GenBank/DDBJ databases">
        <title>Mycobacterium kiyosense sp. nov., scotochromogenic slow-glowing species isolated from respiratory specimens.</title>
        <authorList>
            <person name="Fukano H."/>
            <person name="Kazumi Y."/>
            <person name="Sakagami N."/>
            <person name="Ato M."/>
            <person name="Mitarai S."/>
            <person name="Hoshino Y."/>
        </authorList>
    </citation>
    <scope>NUCLEOTIDE SEQUENCE</scope>
    <source>
        <strain evidence="10">1413</strain>
        <strain evidence="9">SRL2020-028</strain>
    </source>
</reference>
<organism evidence="10 11">
    <name type="scientific">Mycobacterium kiyosense</name>
    <dbReference type="NCBI Taxonomy" id="2871094"/>
    <lineage>
        <taxon>Bacteria</taxon>
        <taxon>Bacillati</taxon>
        <taxon>Actinomycetota</taxon>
        <taxon>Actinomycetes</taxon>
        <taxon>Mycobacteriales</taxon>
        <taxon>Mycobacteriaceae</taxon>
        <taxon>Mycobacterium</taxon>
    </lineage>
</organism>
<dbReference type="NCBIfam" id="TIGR00833">
    <property type="entry name" value="actII"/>
    <property type="match status" value="1"/>
</dbReference>
<evidence type="ECO:0000259" key="8">
    <source>
        <dbReference type="Pfam" id="PF03176"/>
    </source>
</evidence>
<dbReference type="SUPFAM" id="SSF82866">
    <property type="entry name" value="Multidrug efflux transporter AcrB transmembrane domain"/>
    <property type="match status" value="2"/>
</dbReference>
<feature type="transmembrane region" description="Helical" evidence="7">
    <location>
        <begin position="195"/>
        <end position="214"/>
    </location>
</feature>
<dbReference type="InterPro" id="IPR004707">
    <property type="entry name" value="MmpL_fam"/>
</dbReference>
<keyword evidence="11" id="KW-1185">Reference proteome</keyword>
<sequence>MPDDGVDPGILDRLLHRLTGPAAVLIVGIWVVAAAAGNLLVPQLERVIDNHSRPFMPAAAPSSVAAARAAQLFGETPSNNFVYVVLERGGALTPKDHGFYDALTSSLKADARHVYSVTDLWSQPATAAGAQSSDGHAVTLMVRLAGMLGTSQARDSVNSVRTAATALSPPAGLTVHVTGPGATIVDEFAAIDRQMLGITAATVVLILVLLLVVYRSPTAAAIPLISVGLGLAVARFIVAALGSSDSVEVSLFSVALMAAMTLGAGTDYAIFLIGRYHEGRRRGVPATRALLQAYRAVAPVVIGSALTVSAALSCLAFAQVGMLRSAGIPCAIGILVTMLAALTLTPALMGLAIRRGYLEPRPSATARRWRRVGTSVARWPGPVLVTAGTLTMLAALPLAGIEVGWDEPAATPSDTDSGRGYASAGRHFPSDALLPDVVTIQADRDLRNPAALIAVERISRQIMAIPGVRAVQSATRPDGKVPEQATLSFQAGELGRRFGEAVDSLTARLDRVSELDQALAQTQAAVNRIGGGLRGGSAGLADMSSAATDMRAGVDGVQRTVTTVSGYLDPLRDFVARTPDCAANPLCATVDRVLEPIDGLLQTSTRIGDGAAKLTRGSTTAADALAGLPQSVAAMNDALGQARSATRELLSLRDSIGPQLRQLTDYLNEIDTQFQGSAAAGFFLPQRALSDPRYREVLNRLVSPDGHATFLLVYGDGGEWGAPGAARAQQVRAAVQQATKEGTLTPTGIDLAGVGPVTSDLQRAVGRDTALLVAAALALIFLIVTTMLRSPVAGLVVVGTVVASFASALGASVLIWQYLLHQPLHWAVAPIAFIALIAVGADYNLLLALRVKHEAPAGLKTGIIRAFGGTGGVVTTAGIVFGITMLALLSSSVLSIAQIGTTVAVGLLIDTLVVRAFVVPSIVALLGRWFWWPGIVGRAVKAVSLQSNSERHRARSLLNTT</sequence>
<name>A0A9P3UZZ6_9MYCO</name>
<comment type="similarity">
    <text evidence="2">Belongs to the resistance-nodulation-cell division (RND) (TC 2.A.6) family. MmpL subfamily.</text>
</comment>
<feature type="transmembrane region" description="Helical" evidence="7">
    <location>
        <begin position="895"/>
        <end position="918"/>
    </location>
</feature>
<dbReference type="InterPro" id="IPR004869">
    <property type="entry name" value="MMPL_dom"/>
</dbReference>
<keyword evidence="3" id="KW-1003">Cell membrane</keyword>
<dbReference type="AlphaFoldDB" id="A0A9P3UZZ6"/>
<feature type="transmembrane region" description="Helical" evidence="7">
    <location>
        <begin position="824"/>
        <end position="845"/>
    </location>
</feature>
<keyword evidence="6 7" id="KW-0472">Membrane</keyword>
<feature type="domain" description="Membrane transport protein MMPL" evidence="8">
    <location>
        <begin position="55"/>
        <end position="383"/>
    </location>
</feature>